<dbReference type="eggNOG" id="COG3814">
    <property type="taxonomic scope" value="Bacteria"/>
</dbReference>
<evidence type="ECO:0000256" key="1">
    <source>
        <dbReference type="SAM" id="MobiDB-lite"/>
    </source>
</evidence>
<organism evidence="2 3">
    <name type="scientific">Lutibaculum baratangense AMV1</name>
    <dbReference type="NCBI Taxonomy" id="631454"/>
    <lineage>
        <taxon>Bacteria</taxon>
        <taxon>Pseudomonadati</taxon>
        <taxon>Pseudomonadota</taxon>
        <taxon>Alphaproteobacteria</taxon>
        <taxon>Hyphomicrobiales</taxon>
        <taxon>Tepidamorphaceae</taxon>
        <taxon>Lutibaculum</taxon>
    </lineage>
</organism>
<dbReference type="Pfam" id="PF04386">
    <property type="entry name" value="SspB"/>
    <property type="match status" value="1"/>
</dbReference>
<reference evidence="2 3" key="1">
    <citation type="journal article" date="2014" name="Genome Announc.">
        <title>Draft Genome Sequence of Lutibaculum baratangense Strain AMV1T, Isolated from a Mud Volcano in Andamans, India.</title>
        <authorList>
            <person name="Singh A."/>
            <person name="Sreenivas A."/>
            <person name="Sathyanarayana Reddy G."/>
            <person name="Pinnaka A.K."/>
            <person name="Shivaji S."/>
        </authorList>
    </citation>
    <scope>NUCLEOTIDE SEQUENCE [LARGE SCALE GENOMIC DNA]</scope>
    <source>
        <strain evidence="2 3">AMV1</strain>
    </source>
</reference>
<dbReference type="Gene3D" id="2.30.30.220">
    <property type="entry name" value="SspB-like"/>
    <property type="match status" value="1"/>
</dbReference>
<dbReference type="InterPro" id="IPR036760">
    <property type="entry name" value="SspB-like_sf"/>
</dbReference>
<dbReference type="STRING" id="631454.N177_0283"/>
<dbReference type="RefSeq" id="WP_023430440.1">
    <property type="nucleotide sequence ID" value="NZ_AWXZ01000007.1"/>
</dbReference>
<sequence length="177" mass="19436">MAQDLIRYDLLAQDALRGVVRTVLADAARSGLPGEHHFFIAFETNAPGVRVSNRLREQYPEEMTVVLQHQYWDLEVTETGFTVSLSFNGVPEKLVVPFAAIKGFFDPSVQFGLQFEPVTQEQEEGEAEQQPTSGVAEFEAAEAGETVDADAPSPEGEESEADKSAEVVSLDAFRKKS</sequence>
<evidence type="ECO:0000313" key="2">
    <source>
        <dbReference type="EMBL" id="ESR27304.1"/>
    </source>
</evidence>
<feature type="region of interest" description="Disordered" evidence="1">
    <location>
        <begin position="118"/>
        <end position="177"/>
    </location>
</feature>
<dbReference type="OrthoDB" id="9800412at2"/>
<dbReference type="InterPro" id="IPR007481">
    <property type="entry name" value="SspB"/>
</dbReference>
<proteinExistence type="predicted"/>
<name>V4RPU9_9HYPH</name>
<evidence type="ECO:0000313" key="3">
    <source>
        <dbReference type="Proteomes" id="UP000017819"/>
    </source>
</evidence>
<evidence type="ECO:0008006" key="4">
    <source>
        <dbReference type="Google" id="ProtNLM"/>
    </source>
</evidence>
<comment type="caution">
    <text evidence="2">The sequence shown here is derived from an EMBL/GenBank/DDBJ whole genome shotgun (WGS) entry which is preliminary data.</text>
</comment>
<dbReference type="Proteomes" id="UP000017819">
    <property type="component" value="Unassembled WGS sequence"/>
</dbReference>
<dbReference type="PATRIC" id="fig|631454.5.peg.281"/>
<dbReference type="SUPFAM" id="SSF101738">
    <property type="entry name" value="SspB-like"/>
    <property type="match status" value="1"/>
</dbReference>
<dbReference type="AlphaFoldDB" id="V4RPU9"/>
<accession>V4RPU9</accession>
<dbReference type="EMBL" id="AWXZ01000007">
    <property type="protein sequence ID" value="ESR27304.1"/>
    <property type="molecule type" value="Genomic_DNA"/>
</dbReference>
<protein>
    <recommendedName>
        <fullName evidence="4">Stringent starvation protein B</fullName>
    </recommendedName>
</protein>
<feature type="compositionally biased region" description="Acidic residues" evidence="1">
    <location>
        <begin position="139"/>
        <end position="148"/>
    </location>
</feature>
<keyword evidence="3" id="KW-1185">Reference proteome</keyword>
<gene>
    <name evidence="2" type="ORF">N177_0283</name>
</gene>